<keyword evidence="4" id="KW-1185">Reference proteome</keyword>
<feature type="signal peptide" evidence="1">
    <location>
        <begin position="1"/>
        <end position="18"/>
    </location>
</feature>
<reference evidence="3 4" key="1">
    <citation type="journal article" date="2019" name="PLoS Biol.">
        <title>Sex chromosomes control vertical transmission of feminizing Wolbachia symbionts in an isopod.</title>
        <authorList>
            <person name="Becking T."/>
            <person name="Chebbi M.A."/>
            <person name="Giraud I."/>
            <person name="Moumen B."/>
            <person name="Laverre T."/>
            <person name="Caubet Y."/>
            <person name="Peccoud J."/>
            <person name="Gilbert C."/>
            <person name="Cordaux R."/>
        </authorList>
    </citation>
    <scope>NUCLEOTIDE SEQUENCE [LARGE SCALE GENOMIC DNA]</scope>
    <source>
        <strain evidence="3">ANa2</strain>
        <tissue evidence="3">Whole body excluding digestive tract and cuticle</tissue>
    </source>
</reference>
<sequence>LCLALHISLVFAFKKVNAQEECDLQLICNNKSPGAKGINPQDCYSYYVCITNPDGDIVPSSLPIDCENGTYFDTVSESCEVEEFLCADPCVNYNCVHTCDAVEFGYAASPTNCSSYYVCLPYAPPAITHCIHSPYLYFNGTGCSDDASSCCNICTPYCAEANTEVYDPYDCHSYYLCLTDNYILPQSPILHVLMMVRSLMNLQKSLWIIIALFGIPLITGDITVNYECDPSADCSNAEPGDQVPNPDNCNQYYLCLKAVEGSVFPSDDPLDCPSGQFFNWETGNCTDENGEPCKDLCINSCLLACTETDDLIALPDSCSSYGFCTTPVDFISTSCAEPNPYFDGVRCQNDSRKCCDTCTPFCNSPYTETRDPHSCTNYYLCISEGVPNESDLHECEEGKHFDVDQARCINDDPQNPCTPFCSSEQSQRIHLH</sequence>
<keyword evidence="1" id="KW-0732">Signal</keyword>
<dbReference type="InterPro" id="IPR036508">
    <property type="entry name" value="Chitin-bd_dom_sf"/>
</dbReference>
<dbReference type="EMBL" id="SEYY01011411">
    <property type="protein sequence ID" value="KAB7501176.1"/>
    <property type="molecule type" value="Genomic_DNA"/>
</dbReference>
<feature type="non-terminal residue" evidence="3">
    <location>
        <position position="1"/>
    </location>
</feature>
<dbReference type="InterPro" id="IPR002557">
    <property type="entry name" value="Chitin-bd_dom"/>
</dbReference>
<feature type="domain" description="Chitin-binding type-2" evidence="2">
    <location>
        <begin position="231"/>
        <end position="295"/>
    </location>
</feature>
<dbReference type="SUPFAM" id="SSF57625">
    <property type="entry name" value="Invertebrate chitin-binding proteins"/>
    <property type="match status" value="1"/>
</dbReference>
<dbReference type="GO" id="GO:0005576">
    <property type="term" value="C:extracellular region"/>
    <property type="evidence" value="ECO:0007669"/>
    <property type="project" value="InterPro"/>
</dbReference>
<dbReference type="OrthoDB" id="6020543at2759"/>
<accession>A0A5N5T3X8</accession>
<dbReference type="Gene3D" id="2.170.140.10">
    <property type="entry name" value="Chitin binding domain"/>
    <property type="match status" value="1"/>
</dbReference>
<name>A0A5N5T3X8_9CRUS</name>
<dbReference type="PROSITE" id="PS50940">
    <property type="entry name" value="CHIT_BIND_II"/>
    <property type="match status" value="3"/>
</dbReference>
<feature type="domain" description="Chitin-binding type-2" evidence="2">
    <location>
        <begin position="25"/>
        <end position="88"/>
    </location>
</feature>
<proteinExistence type="predicted"/>
<feature type="domain" description="Chitin-binding type-2" evidence="2">
    <location>
        <begin position="359"/>
        <end position="419"/>
    </location>
</feature>
<protein>
    <recommendedName>
        <fullName evidence="2">Chitin-binding type-2 domain-containing protein</fullName>
    </recommendedName>
</protein>
<evidence type="ECO:0000256" key="1">
    <source>
        <dbReference type="SAM" id="SignalP"/>
    </source>
</evidence>
<dbReference type="AlphaFoldDB" id="A0A5N5T3X8"/>
<gene>
    <name evidence="3" type="ORF">Anas_14042</name>
</gene>
<dbReference type="Pfam" id="PF01607">
    <property type="entry name" value="CBM_14"/>
    <property type="match status" value="2"/>
</dbReference>
<evidence type="ECO:0000313" key="3">
    <source>
        <dbReference type="EMBL" id="KAB7501176.1"/>
    </source>
</evidence>
<organism evidence="3 4">
    <name type="scientific">Armadillidium nasatum</name>
    <dbReference type="NCBI Taxonomy" id="96803"/>
    <lineage>
        <taxon>Eukaryota</taxon>
        <taxon>Metazoa</taxon>
        <taxon>Ecdysozoa</taxon>
        <taxon>Arthropoda</taxon>
        <taxon>Crustacea</taxon>
        <taxon>Multicrustacea</taxon>
        <taxon>Malacostraca</taxon>
        <taxon>Eumalacostraca</taxon>
        <taxon>Peracarida</taxon>
        <taxon>Isopoda</taxon>
        <taxon>Oniscidea</taxon>
        <taxon>Crinocheta</taxon>
        <taxon>Armadillidiidae</taxon>
        <taxon>Armadillidium</taxon>
    </lineage>
</organism>
<dbReference type="SMART" id="SM00494">
    <property type="entry name" value="ChtBD2"/>
    <property type="match status" value="3"/>
</dbReference>
<comment type="caution">
    <text evidence="3">The sequence shown here is derived from an EMBL/GenBank/DDBJ whole genome shotgun (WGS) entry which is preliminary data.</text>
</comment>
<evidence type="ECO:0000259" key="2">
    <source>
        <dbReference type="PROSITE" id="PS50940"/>
    </source>
</evidence>
<feature type="chain" id="PRO_5024374464" description="Chitin-binding type-2 domain-containing protein" evidence="1">
    <location>
        <begin position="19"/>
        <end position="432"/>
    </location>
</feature>
<dbReference type="GO" id="GO:0008061">
    <property type="term" value="F:chitin binding"/>
    <property type="evidence" value="ECO:0007669"/>
    <property type="project" value="InterPro"/>
</dbReference>
<evidence type="ECO:0000313" key="4">
    <source>
        <dbReference type="Proteomes" id="UP000326759"/>
    </source>
</evidence>
<dbReference type="Proteomes" id="UP000326759">
    <property type="component" value="Unassembled WGS sequence"/>
</dbReference>